<evidence type="ECO:0000313" key="1">
    <source>
        <dbReference type="EMBL" id="KAK2658221.1"/>
    </source>
</evidence>
<comment type="caution">
    <text evidence="1">The sequence shown here is derived from an EMBL/GenBank/DDBJ whole genome shotgun (WGS) entry which is preliminary data.</text>
</comment>
<gene>
    <name evidence="1" type="ORF">Ddye_004754</name>
</gene>
<accession>A0AAD9XFG1</accession>
<reference evidence="1" key="1">
    <citation type="journal article" date="2023" name="Plant J.">
        <title>Genome sequences and population genomics provide insights into the demographic history, inbreeding, and mutation load of two 'living fossil' tree species of Dipteronia.</title>
        <authorList>
            <person name="Feng Y."/>
            <person name="Comes H.P."/>
            <person name="Chen J."/>
            <person name="Zhu S."/>
            <person name="Lu R."/>
            <person name="Zhang X."/>
            <person name="Li P."/>
            <person name="Qiu J."/>
            <person name="Olsen K.M."/>
            <person name="Qiu Y."/>
        </authorList>
    </citation>
    <scope>NUCLEOTIDE SEQUENCE</scope>
    <source>
        <strain evidence="1">KIB01</strain>
    </source>
</reference>
<name>A0AAD9XFG1_9ROSI</name>
<dbReference type="EMBL" id="JANJYI010000002">
    <property type="protein sequence ID" value="KAK2658221.1"/>
    <property type="molecule type" value="Genomic_DNA"/>
</dbReference>
<evidence type="ECO:0000313" key="2">
    <source>
        <dbReference type="Proteomes" id="UP001280121"/>
    </source>
</evidence>
<sequence length="85" mass="10203">MLLDILNEAVAPLRRRRRRRHHLSFATQPWTRHYPPPIMMKMRQLQRRCWVSVAATEGDEGGRSEFIEERDEVVERDFESLLGRD</sequence>
<dbReference type="Proteomes" id="UP001280121">
    <property type="component" value="Unassembled WGS sequence"/>
</dbReference>
<protein>
    <submittedName>
        <fullName evidence="1">Uncharacterized protein</fullName>
    </submittedName>
</protein>
<dbReference type="AlphaFoldDB" id="A0AAD9XFG1"/>
<proteinExistence type="predicted"/>
<organism evidence="1 2">
    <name type="scientific">Dipteronia dyeriana</name>
    <dbReference type="NCBI Taxonomy" id="168575"/>
    <lineage>
        <taxon>Eukaryota</taxon>
        <taxon>Viridiplantae</taxon>
        <taxon>Streptophyta</taxon>
        <taxon>Embryophyta</taxon>
        <taxon>Tracheophyta</taxon>
        <taxon>Spermatophyta</taxon>
        <taxon>Magnoliopsida</taxon>
        <taxon>eudicotyledons</taxon>
        <taxon>Gunneridae</taxon>
        <taxon>Pentapetalae</taxon>
        <taxon>rosids</taxon>
        <taxon>malvids</taxon>
        <taxon>Sapindales</taxon>
        <taxon>Sapindaceae</taxon>
        <taxon>Hippocastanoideae</taxon>
        <taxon>Acereae</taxon>
        <taxon>Dipteronia</taxon>
    </lineage>
</organism>
<keyword evidence="2" id="KW-1185">Reference proteome</keyword>